<keyword evidence="3 6" id="KW-0547">Nucleotide-binding</keyword>
<sequence>MFSESIFKHMHQLVISKFRSYHYGVLDFSQGVVCLIGDNGAGKTNLLEALSLFSPGKGLKGASSSAWSHKANSDTPWILKLALNSPTGPLVLETFESKGKRCITMNGLRLKHQLEIAQWISMHWITPAIDRMWNQGWWARRKYFDRIVFTLYPAYGKYLQSYQTAVQARNRALKSQASSFILDAMEEIMVQNSIKIYKIRQHALKELNMFLQCNHHFPLITVKTQGEFEEWILLHVLNSSEMQTVESELKKIWKGLRVQEHYKGTTTFGPHHARWVVTHINQHEIASCSTGEQKSMLVSLILAWSKMIKKFHPKEFHFLLLDEVGAHLDTKHRTQLWKALNELEMCVWMTGVHEKIFEGISSTNWVNVQRLEGNSILMY</sequence>
<dbReference type="GO" id="GO:0006302">
    <property type="term" value="P:double-strand break repair"/>
    <property type="evidence" value="ECO:0007669"/>
    <property type="project" value="TreeGrafter"/>
</dbReference>
<name>W6TDR2_HOLOB</name>
<keyword evidence="9" id="KW-1185">Reference proteome</keyword>
<dbReference type="RefSeq" id="WP_021827698.1">
    <property type="nucleotide sequence ID" value="NZ_AWTR02000076.1"/>
</dbReference>
<dbReference type="NCBIfam" id="TIGR00611">
    <property type="entry name" value="recf"/>
    <property type="match status" value="1"/>
</dbReference>
<dbReference type="eggNOG" id="COG1195">
    <property type="taxonomic scope" value="Bacteria"/>
</dbReference>
<dbReference type="GO" id="GO:0006260">
    <property type="term" value="P:DNA replication"/>
    <property type="evidence" value="ECO:0007669"/>
    <property type="project" value="UniProtKB-UniRule"/>
</dbReference>
<dbReference type="Proteomes" id="UP000019112">
    <property type="component" value="Unassembled WGS sequence"/>
</dbReference>
<evidence type="ECO:0000313" key="9">
    <source>
        <dbReference type="Proteomes" id="UP000019112"/>
    </source>
</evidence>
<dbReference type="PANTHER" id="PTHR32182:SF0">
    <property type="entry name" value="DNA REPLICATION AND REPAIR PROTEIN RECF"/>
    <property type="match status" value="1"/>
</dbReference>
<feature type="binding site" evidence="6">
    <location>
        <begin position="37"/>
        <end position="44"/>
    </location>
    <ligand>
        <name>ATP</name>
        <dbReference type="ChEBI" id="CHEBI:30616"/>
    </ligand>
</feature>
<dbReference type="GO" id="GO:0000731">
    <property type="term" value="P:DNA synthesis involved in DNA repair"/>
    <property type="evidence" value="ECO:0007669"/>
    <property type="project" value="TreeGrafter"/>
</dbReference>
<dbReference type="GO" id="GO:0009432">
    <property type="term" value="P:SOS response"/>
    <property type="evidence" value="ECO:0007669"/>
    <property type="project" value="UniProtKB-UniRule"/>
</dbReference>
<dbReference type="OrthoDB" id="9803889at2"/>
<dbReference type="PANTHER" id="PTHR32182">
    <property type="entry name" value="DNA REPLICATION AND REPAIR PROTEIN RECF"/>
    <property type="match status" value="1"/>
</dbReference>
<dbReference type="EMBL" id="AWTR02000076">
    <property type="protein sequence ID" value="ETZ06911.1"/>
    <property type="molecule type" value="Genomic_DNA"/>
</dbReference>
<keyword evidence="6" id="KW-0234">DNA repair</keyword>
<dbReference type="InterPro" id="IPR003395">
    <property type="entry name" value="RecF/RecN/SMC_N"/>
</dbReference>
<keyword evidence="5 6" id="KW-0238">DNA-binding</keyword>
<comment type="subcellular location">
    <subcellularLocation>
        <location evidence="6">Cytoplasm</location>
    </subcellularLocation>
</comment>
<dbReference type="Gene3D" id="1.20.1050.90">
    <property type="entry name" value="RecF/RecN/SMC, N-terminal domain"/>
    <property type="match status" value="1"/>
</dbReference>
<evidence type="ECO:0000256" key="6">
    <source>
        <dbReference type="HAMAP-Rule" id="MF_00365"/>
    </source>
</evidence>
<dbReference type="GO" id="GO:0003697">
    <property type="term" value="F:single-stranded DNA binding"/>
    <property type="evidence" value="ECO:0007669"/>
    <property type="project" value="UniProtKB-UniRule"/>
</dbReference>
<organism evidence="8 9">
    <name type="scientific">Holospora obtusa F1</name>
    <dbReference type="NCBI Taxonomy" id="1399147"/>
    <lineage>
        <taxon>Bacteria</taxon>
        <taxon>Pseudomonadati</taxon>
        <taxon>Pseudomonadota</taxon>
        <taxon>Alphaproteobacteria</taxon>
        <taxon>Holosporales</taxon>
        <taxon>Holosporaceae</taxon>
        <taxon>Holospora</taxon>
    </lineage>
</organism>
<dbReference type="HAMAP" id="MF_00365">
    <property type="entry name" value="RecF"/>
    <property type="match status" value="1"/>
</dbReference>
<keyword evidence="4 6" id="KW-0067">ATP-binding</keyword>
<accession>W6TDR2</accession>
<comment type="function">
    <text evidence="6">The RecF protein is involved in DNA metabolism; it is required for DNA replication and normal SOS inducibility. RecF binds preferentially to single-stranded, linear DNA. It also seems to bind ATP.</text>
</comment>
<dbReference type="AlphaFoldDB" id="W6TDR2"/>
<dbReference type="GO" id="GO:0005737">
    <property type="term" value="C:cytoplasm"/>
    <property type="evidence" value="ECO:0007669"/>
    <property type="project" value="UniProtKB-SubCell"/>
</dbReference>
<comment type="similarity">
    <text evidence="6">Belongs to the RecF family.</text>
</comment>
<dbReference type="Gene3D" id="3.40.50.300">
    <property type="entry name" value="P-loop containing nucleotide triphosphate hydrolases"/>
    <property type="match status" value="1"/>
</dbReference>
<dbReference type="SUPFAM" id="SSF52540">
    <property type="entry name" value="P-loop containing nucleoside triphosphate hydrolases"/>
    <property type="match status" value="1"/>
</dbReference>
<dbReference type="InterPro" id="IPR001238">
    <property type="entry name" value="DNA-binding_RecF"/>
</dbReference>
<dbReference type="STRING" id="1399147.P618_200913"/>
<evidence type="ECO:0000259" key="7">
    <source>
        <dbReference type="Pfam" id="PF02463"/>
    </source>
</evidence>
<evidence type="ECO:0000313" key="8">
    <source>
        <dbReference type="EMBL" id="ETZ06911.1"/>
    </source>
</evidence>
<keyword evidence="1 6" id="KW-0963">Cytoplasm</keyword>
<keyword evidence="6" id="KW-0227">DNA damage</keyword>
<evidence type="ECO:0000256" key="1">
    <source>
        <dbReference type="ARBA" id="ARBA00022490"/>
    </source>
</evidence>
<keyword evidence="2 6" id="KW-0235">DNA replication</keyword>
<evidence type="ECO:0000256" key="5">
    <source>
        <dbReference type="ARBA" id="ARBA00023125"/>
    </source>
</evidence>
<evidence type="ECO:0000256" key="2">
    <source>
        <dbReference type="ARBA" id="ARBA00022705"/>
    </source>
</evidence>
<dbReference type="InterPro" id="IPR042174">
    <property type="entry name" value="RecF_2"/>
</dbReference>
<reference evidence="8 9" key="1">
    <citation type="journal article" date="2014" name="FEMS Microbiol. Lett.">
        <title>Draft genome sequences of three Holospora species (Holospora obtusa, Holospora undulata, and Holospora elegans), endonuclear symbiotic bacteria of the ciliate Paramecium caudatum.</title>
        <authorList>
            <person name="Dohra H."/>
            <person name="Tanaka K."/>
            <person name="Suzuki T."/>
            <person name="Fujishima M."/>
            <person name="Suzuki H."/>
        </authorList>
    </citation>
    <scope>NUCLEOTIDE SEQUENCE [LARGE SCALE GENOMIC DNA]</scope>
    <source>
        <strain evidence="8 9">F1</strain>
    </source>
</reference>
<evidence type="ECO:0000256" key="3">
    <source>
        <dbReference type="ARBA" id="ARBA00022741"/>
    </source>
</evidence>
<evidence type="ECO:0000256" key="4">
    <source>
        <dbReference type="ARBA" id="ARBA00022840"/>
    </source>
</evidence>
<gene>
    <name evidence="6" type="primary">recF</name>
    <name evidence="8" type="ORF">P618_200913</name>
</gene>
<proteinExistence type="inferred from homology"/>
<dbReference type="Pfam" id="PF02463">
    <property type="entry name" value="SMC_N"/>
    <property type="match status" value="1"/>
</dbReference>
<comment type="caution">
    <text evidence="8">The sequence shown here is derived from an EMBL/GenBank/DDBJ whole genome shotgun (WGS) entry which is preliminary data.</text>
</comment>
<protein>
    <recommendedName>
        <fullName evidence="6">DNA replication and repair protein RecF</fullName>
    </recommendedName>
</protein>
<dbReference type="GO" id="GO:0005524">
    <property type="term" value="F:ATP binding"/>
    <property type="evidence" value="ECO:0007669"/>
    <property type="project" value="UniProtKB-UniRule"/>
</dbReference>
<dbReference type="InterPro" id="IPR027417">
    <property type="entry name" value="P-loop_NTPase"/>
</dbReference>
<keyword evidence="6" id="KW-0742">SOS response</keyword>
<feature type="domain" description="RecF/RecN/SMC N-terminal" evidence="7">
    <location>
        <begin position="10"/>
        <end position="360"/>
    </location>
</feature>